<dbReference type="EMBL" id="CP038799">
    <property type="protein sequence ID" value="QIV82150.1"/>
    <property type="molecule type" value="Genomic_DNA"/>
</dbReference>
<gene>
    <name evidence="3" type="ORF">EXE63_15655</name>
</gene>
<feature type="signal peptide" evidence="2">
    <location>
        <begin position="1"/>
        <end position="31"/>
    </location>
</feature>
<evidence type="ECO:0000313" key="4">
    <source>
        <dbReference type="Proteomes" id="UP000501849"/>
    </source>
</evidence>
<accession>A0A6H0S4S0</accession>
<evidence type="ECO:0000256" key="2">
    <source>
        <dbReference type="SAM" id="SignalP"/>
    </source>
</evidence>
<dbReference type="Proteomes" id="UP000501849">
    <property type="component" value="Chromosome"/>
</dbReference>
<proteinExistence type="predicted"/>
<dbReference type="RefSeq" id="WP_168140746.1">
    <property type="nucleotide sequence ID" value="NZ_CP038799.1"/>
</dbReference>
<feature type="region of interest" description="Disordered" evidence="1">
    <location>
        <begin position="55"/>
        <end position="74"/>
    </location>
</feature>
<name>A0A6H0S4S0_9MYCO</name>
<evidence type="ECO:0000313" key="3">
    <source>
        <dbReference type="EMBL" id="QIV82150.1"/>
    </source>
</evidence>
<feature type="compositionally biased region" description="Basic residues" evidence="1">
    <location>
        <begin position="63"/>
        <end position="74"/>
    </location>
</feature>
<organism evidence="3 4">
    <name type="scientific">Mycolicibacterium frederiksbergense</name>
    <dbReference type="NCBI Taxonomy" id="117567"/>
    <lineage>
        <taxon>Bacteria</taxon>
        <taxon>Bacillati</taxon>
        <taxon>Actinomycetota</taxon>
        <taxon>Actinomycetes</taxon>
        <taxon>Mycobacteriales</taxon>
        <taxon>Mycobacteriaceae</taxon>
        <taxon>Mycolicibacterium</taxon>
    </lineage>
</organism>
<evidence type="ECO:0000256" key="1">
    <source>
        <dbReference type="SAM" id="MobiDB-lite"/>
    </source>
</evidence>
<reference evidence="3 4" key="1">
    <citation type="submission" date="2019-04" db="EMBL/GenBank/DDBJ databases">
        <title>Draft, Whole-Genome Sequence of the Anthracene-degrading Mycobacterium frederiksbergense LB501T, Isolated from a Polycyclic Aromatic Hydrocarbon (PAH)-Contaminated Soil.</title>
        <authorList>
            <person name="Augelletti F."/>
        </authorList>
    </citation>
    <scope>NUCLEOTIDE SEQUENCE [LARGE SCALE GENOMIC DNA]</scope>
    <source>
        <strain evidence="3 4">LB 501T</strain>
    </source>
</reference>
<feature type="chain" id="PRO_5039192924" evidence="2">
    <location>
        <begin position="32"/>
        <end position="74"/>
    </location>
</feature>
<dbReference type="AlphaFoldDB" id="A0A6H0S4S0"/>
<protein>
    <submittedName>
        <fullName evidence="3">Uncharacterized protein</fullName>
    </submittedName>
</protein>
<sequence length="74" mass="7700">MNDLTRRIATGFAVAAAPAIIAVGAAATCHAQATAVNTYGLTTSQAAATQQGHAAQTGVTSLSRRHHHGYYHRR</sequence>
<dbReference type="KEGG" id="mfre:EXE63_15655"/>
<keyword evidence="4" id="KW-1185">Reference proteome</keyword>
<keyword evidence="2" id="KW-0732">Signal</keyword>